<dbReference type="Pfam" id="PF14343">
    <property type="entry name" value="PrcB_C"/>
    <property type="match status" value="1"/>
</dbReference>
<feature type="domain" description="PrcB C-terminal" evidence="1">
    <location>
        <begin position="167"/>
        <end position="217"/>
    </location>
</feature>
<proteinExistence type="predicted"/>
<name>A0A841GED4_9BACT</name>
<dbReference type="Proteomes" id="UP000555828">
    <property type="component" value="Unassembled WGS sequence"/>
</dbReference>
<dbReference type="RefSeq" id="WP_184618724.1">
    <property type="nucleotide sequence ID" value="NZ_JACHEX010000001.1"/>
</dbReference>
<keyword evidence="3" id="KW-1185">Reference proteome</keyword>
<comment type="caution">
    <text evidence="2">The sequence shown here is derived from an EMBL/GenBank/DDBJ whole genome shotgun (WGS) entry which is preliminary data.</text>
</comment>
<gene>
    <name evidence="2" type="ORF">HNP65_000408</name>
</gene>
<reference evidence="2 3" key="1">
    <citation type="submission" date="2020-08" db="EMBL/GenBank/DDBJ databases">
        <title>Genomic Encyclopedia of Type Strains, Phase IV (KMG-IV): sequencing the most valuable type-strain genomes for metagenomic binning, comparative biology and taxonomic classification.</title>
        <authorList>
            <person name="Goeker M."/>
        </authorList>
    </citation>
    <scope>NUCLEOTIDE SEQUENCE [LARGE SCALE GENOMIC DNA]</scope>
    <source>
        <strain evidence="2 3">DSM 13481</strain>
    </source>
</reference>
<accession>A0A841GED4</accession>
<evidence type="ECO:0000313" key="2">
    <source>
        <dbReference type="EMBL" id="MBB6061986.1"/>
    </source>
</evidence>
<organism evidence="2 3">
    <name type="scientific">Thermosipho japonicus</name>
    <dbReference type="NCBI Taxonomy" id="90323"/>
    <lineage>
        <taxon>Bacteria</taxon>
        <taxon>Thermotogati</taxon>
        <taxon>Thermotogota</taxon>
        <taxon>Thermotogae</taxon>
        <taxon>Thermotogales</taxon>
        <taxon>Fervidobacteriaceae</taxon>
        <taxon>Thermosipho</taxon>
    </lineage>
</organism>
<evidence type="ECO:0000259" key="1">
    <source>
        <dbReference type="Pfam" id="PF14343"/>
    </source>
</evidence>
<dbReference type="EMBL" id="JACHEX010000001">
    <property type="protein sequence ID" value="MBB6061986.1"/>
    <property type="molecule type" value="Genomic_DNA"/>
</dbReference>
<dbReference type="InterPro" id="IPR025748">
    <property type="entry name" value="PrcB_C_dom"/>
</dbReference>
<sequence>MKKLLSLFLTIFSIIILSNSVFIYPVDKELPDNLFRYEGTKSNMIYYLKLFENDQEKGYIIKGWYFTPKSAIETVKILIRFNNEEHNYTIKTLKKGNYSIIPSYLIICPKNATVIIGNYEIDKKQVVKNVEIGEIMTPQFREMGIYVFTIENKIVLKDTFSTNDDIFIAVSMGLRKTGGYSLELENYEIKENQILINLVFNEPKKSEMVTQAFTIPTYRLNIGKLEKGNYVIKVNVKSGNNVLKFSKEIEIK</sequence>
<protein>
    <recommendedName>
        <fullName evidence="1">PrcB C-terminal domain-containing protein</fullName>
    </recommendedName>
</protein>
<evidence type="ECO:0000313" key="3">
    <source>
        <dbReference type="Proteomes" id="UP000555828"/>
    </source>
</evidence>
<dbReference type="AlphaFoldDB" id="A0A841GED4"/>